<sequence>MEPPGRASYASGFAPAGAVPPSASPFAPAPLLRPSPPPGYVPPINTGAQSTLSIAPSRAEPPPLSATLGPMPGTAARPIMGPKKRLIITCDGTWLDADNGIMNGQKQPPSNVSRMGWAIKETSRDGIPQVVNYQAGVGTSGGRLSRIVGGATGLGLKENVRDAYTYLATNYRDGDEIFLMGFSRGAFTARSVGGLIGDLGLLTRRGLPHFSEIFEDYEHKSDDRYTSPFPDSPLRDKPPFSPQYVHELERQGLTRTRIPIKALCVWDTVGALGIPRTPWLNALRRDKTMRDYQFDDTRIHPCIENAFQALALDEQRAPFTPALWEKQADNNSTNLKQVWFPGVHSNIGGGYDDQELANITLAWMMSRLEPFLDFRPDFLVSQLDAQREYYRDTSQRPRWWSFGEIYNSLKGAYSLTGRRVRTPGCYQRVDPNSGRFIGKRLKNTNEYIHASVRARIGLRGPGPQDRGDYNPAALADWTFEPEQAPIGGAAQGQGGNLSDGMMVVWNYRGSKEHEGQTRIPEAVLLETELALLRQFQAVEEYIRFMRPPSGKRKSKKYHGGGMNGNAEVPMASGGVGMRPTSRGGARPMSRDTTHTKRRSMGPAPDDFAVPVDGEMDVDGDGRRERRHKRRTRGNSVGPDDYRDPDRERAREERRRRRTSARY</sequence>
<keyword evidence="4" id="KW-1185">Reference proteome</keyword>
<evidence type="ECO:0000259" key="2">
    <source>
        <dbReference type="Pfam" id="PF09994"/>
    </source>
</evidence>
<name>A0AAN8I4P8_9EURO</name>
<feature type="region of interest" description="Disordered" evidence="1">
    <location>
        <begin position="548"/>
        <end position="662"/>
    </location>
</feature>
<evidence type="ECO:0000313" key="4">
    <source>
        <dbReference type="Proteomes" id="UP001316803"/>
    </source>
</evidence>
<gene>
    <name evidence="3" type="ORF">OHC33_009559</name>
</gene>
<protein>
    <recommendedName>
        <fullName evidence="2">T6SS Phospholipase effector Tle1-like catalytic domain-containing protein</fullName>
    </recommendedName>
</protein>
<feature type="region of interest" description="Disordered" evidence="1">
    <location>
        <begin position="221"/>
        <end position="241"/>
    </location>
</feature>
<feature type="region of interest" description="Disordered" evidence="1">
    <location>
        <begin position="1"/>
        <end position="49"/>
    </location>
</feature>
<feature type="domain" description="T6SS Phospholipase effector Tle1-like catalytic" evidence="2">
    <location>
        <begin position="84"/>
        <end position="366"/>
    </location>
</feature>
<evidence type="ECO:0000256" key="1">
    <source>
        <dbReference type="SAM" id="MobiDB-lite"/>
    </source>
</evidence>
<reference evidence="3 4" key="1">
    <citation type="submission" date="2022-12" db="EMBL/GenBank/DDBJ databases">
        <title>Genomic features and morphological characterization of a novel Knufia sp. strain isolated from spacecraft assembly facility.</title>
        <authorList>
            <person name="Teixeira M."/>
            <person name="Chander A.M."/>
            <person name="Stajich J.E."/>
            <person name="Venkateswaran K."/>
        </authorList>
    </citation>
    <scope>NUCLEOTIDE SEQUENCE [LARGE SCALE GENOMIC DNA]</scope>
    <source>
        <strain evidence="3 4">FJI-L2-BK-P2</strain>
    </source>
</reference>
<dbReference type="Pfam" id="PF09994">
    <property type="entry name" value="T6SS_Tle1-like_cat"/>
    <property type="match status" value="1"/>
</dbReference>
<proteinExistence type="predicted"/>
<dbReference type="InterPro" id="IPR018712">
    <property type="entry name" value="Tle1-like_cat"/>
</dbReference>
<dbReference type="Proteomes" id="UP001316803">
    <property type="component" value="Unassembled WGS sequence"/>
</dbReference>
<organism evidence="3 4">
    <name type="scientific">Knufia fluminis</name>
    <dbReference type="NCBI Taxonomy" id="191047"/>
    <lineage>
        <taxon>Eukaryota</taxon>
        <taxon>Fungi</taxon>
        <taxon>Dikarya</taxon>
        <taxon>Ascomycota</taxon>
        <taxon>Pezizomycotina</taxon>
        <taxon>Eurotiomycetes</taxon>
        <taxon>Chaetothyriomycetidae</taxon>
        <taxon>Chaetothyriales</taxon>
        <taxon>Trichomeriaceae</taxon>
        <taxon>Knufia</taxon>
    </lineage>
</organism>
<feature type="compositionally biased region" description="Pro residues" evidence="1">
    <location>
        <begin position="27"/>
        <end position="41"/>
    </location>
</feature>
<dbReference type="EMBL" id="JAKLMC020000036">
    <property type="protein sequence ID" value="KAK5949386.1"/>
    <property type="molecule type" value="Genomic_DNA"/>
</dbReference>
<dbReference type="AlphaFoldDB" id="A0AAN8I4P8"/>
<accession>A0AAN8I4P8</accession>
<dbReference type="PANTHER" id="PTHR33840:SF1">
    <property type="entry name" value="TLE1 PHOSPHOLIPASE DOMAIN-CONTAINING PROTEIN"/>
    <property type="match status" value="1"/>
</dbReference>
<dbReference type="PANTHER" id="PTHR33840">
    <property type="match status" value="1"/>
</dbReference>
<dbReference type="InterPro" id="IPR029058">
    <property type="entry name" value="AB_hydrolase_fold"/>
</dbReference>
<feature type="compositionally biased region" description="Low complexity" evidence="1">
    <location>
        <begin position="10"/>
        <end position="26"/>
    </location>
</feature>
<feature type="compositionally biased region" description="Basic and acidic residues" evidence="1">
    <location>
        <begin position="639"/>
        <end position="652"/>
    </location>
</feature>
<feature type="compositionally biased region" description="Basic residues" evidence="1">
    <location>
        <begin position="549"/>
        <end position="558"/>
    </location>
</feature>
<comment type="caution">
    <text evidence="3">The sequence shown here is derived from an EMBL/GenBank/DDBJ whole genome shotgun (WGS) entry which is preliminary data.</text>
</comment>
<evidence type="ECO:0000313" key="3">
    <source>
        <dbReference type="EMBL" id="KAK5949386.1"/>
    </source>
</evidence>
<feature type="compositionally biased region" description="Basic residues" evidence="1">
    <location>
        <begin position="653"/>
        <end position="662"/>
    </location>
</feature>
<dbReference type="SUPFAM" id="SSF53474">
    <property type="entry name" value="alpha/beta-Hydrolases"/>
    <property type="match status" value="1"/>
</dbReference>